<gene>
    <name evidence="2" type="ORF">H9882_00060</name>
</gene>
<feature type="transmembrane region" description="Helical" evidence="1">
    <location>
        <begin position="233"/>
        <end position="255"/>
    </location>
</feature>
<comment type="caution">
    <text evidence="2">The sequence shown here is derived from an EMBL/GenBank/DDBJ whole genome shotgun (WGS) entry which is preliminary data.</text>
</comment>
<feature type="transmembrane region" description="Helical" evidence="1">
    <location>
        <begin position="526"/>
        <end position="543"/>
    </location>
</feature>
<accession>A0A948SZD8</accession>
<keyword evidence="1" id="KW-1133">Transmembrane helix</keyword>
<reference evidence="2" key="1">
    <citation type="journal article" date="2021" name="PeerJ">
        <title>Extensive microbial diversity within the chicken gut microbiome revealed by metagenomics and culture.</title>
        <authorList>
            <person name="Gilroy R."/>
            <person name="Ravi A."/>
            <person name="Getino M."/>
            <person name="Pursley I."/>
            <person name="Horton D.L."/>
            <person name="Alikhan N.F."/>
            <person name="Baker D."/>
            <person name="Gharbi K."/>
            <person name="Hall N."/>
            <person name="Watson M."/>
            <person name="Adriaenssens E.M."/>
            <person name="Foster-Nyarko E."/>
            <person name="Jarju S."/>
            <person name="Secka A."/>
            <person name="Antonio M."/>
            <person name="Oren A."/>
            <person name="Chaudhuri R.R."/>
            <person name="La Ragione R."/>
            <person name="Hildebrand F."/>
            <person name="Pallen M.J."/>
        </authorList>
    </citation>
    <scope>NUCLEOTIDE SEQUENCE</scope>
    <source>
        <strain evidence="2">B5_2728</strain>
    </source>
</reference>
<feature type="transmembrane region" description="Helical" evidence="1">
    <location>
        <begin position="12"/>
        <end position="32"/>
    </location>
</feature>
<feature type="transmembrane region" description="Helical" evidence="1">
    <location>
        <begin position="63"/>
        <end position="83"/>
    </location>
</feature>
<feature type="transmembrane region" description="Helical" evidence="1">
    <location>
        <begin position="500"/>
        <end position="519"/>
    </location>
</feature>
<feature type="transmembrane region" description="Helical" evidence="1">
    <location>
        <begin position="549"/>
        <end position="567"/>
    </location>
</feature>
<protein>
    <submittedName>
        <fullName evidence="2">Uncharacterized protein</fullName>
    </submittedName>
</protein>
<dbReference type="AlphaFoldDB" id="A0A948SZD8"/>
<dbReference type="InterPro" id="IPR046062">
    <property type="entry name" value="DUF6020"/>
</dbReference>
<name>A0A948SZD8_9FIRM</name>
<dbReference type="EMBL" id="JAHLFP010000001">
    <property type="protein sequence ID" value="MBU3805287.1"/>
    <property type="molecule type" value="Genomic_DNA"/>
</dbReference>
<keyword evidence="1" id="KW-0472">Membrane</keyword>
<feature type="transmembrane region" description="Helical" evidence="1">
    <location>
        <begin position="134"/>
        <end position="155"/>
    </location>
</feature>
<feature type="transmembrane region" description="Helical" evidence="1">
    <location>
        <begin position="38"/>
        <end position="56"/>
    </location>
</feature>
<dbReference type="Pfam" id="PF19484">
    <property type="entry name" value="DUF6020"/>
    <property type="match status" value="1"/>
</dbReference>
<sequence>MHLLRSLTTYDNRTLATGVLSGVYAWVCLLATAQAPSAPAVLLLAAFFFFGYRLALSAPFKKWAACCFSLTGFIWFCLLGQLALSGTLPFGRGFFLAWLFVTVLGTPILYGYIFQLSKVCPSGSAPVEKPFKLWLCYTGILLLFWFPVFLCWGPVRLDVDSVGLLRQIFEGGLNDAHPIWYTLLLGLVLKPFAMLGQMELGAYCMGLLQMTAIAGILAYSLVWMRQKQTPNWLILLSIGLFCSTTMYAFHSLVLWKDPLFNGTLLAYSLCLFDIAQTKGALLNHRSGQVRICLLTLAVCMLRGNGWLICVVGTVGILLFHGVRKKAALTLLPLLLVIKLVTGPVYDGLGLSSPLTAEAWAIPLQQLGFVASNSPEAFTPAQQEQLSRVIPLEELAACYSPSSVDPIKRSPGFQLEYFGTGQGKRDLIGVWLELMPQNLGSYTKAWLMETALYTNPRFSTQSYSFPYEDSNGAYGIYSKDIVGYFTGSHWLRDELEARAQFFPPALLAYTVLALCILMGLKGQPHRILAFVPALLVWVGMVLGAPSYAEIRYMLIFAYGIPAFVWMAFAPNPSKEY</sequence>
<evidence type="ECO:0000256" key="1">
    <source>
        <dbReference type="SAM" id="Phobius"/>
    </source>
</evidence>
<feature type="transmembrane region" description="Helical" evidence="1">
    <location>
        <begin position="293"/>
        <end position="319"/>
    </location>
</feature>
<feature type="transmembrane region" description="Helical" evidence="1">
    <location>
        <begin position="200"/>
        <end position="221"/>
    </location>
</feature>
<evidence type="ECO:0000313" key="2">
    <source>
        <dbReference type="EMBL" id="MBU3805287.1"/>
    </source>
</evidence>
<organism evidence="2 3">
    <name type="scientific">Candidatus Allofournierella pullistercoris</name>
    <dbReference type="NCBI Taxonomy" id="2838597"/>
    <lineage>
        <taxon>Bacteria</taxon>
        <taxon>Bacillati</taxon>
        <taxon>Bacillota</taxon>
        <taxon>Clostridia</taxon>
        <taxon>Eubacteriales</taxon>
        <taxon>Oscillospiraceae</taxon>
        <taxon>Allofournierella</taxon>
    </lineage>
</organism>
<feature type="transmembrane region" description="Helical" evidence="1">
    <location>
        <begin position="95"/>
        <end position="113"/>
    </location>
</feature>
<proteinExistence type="predicted"/>
<dbReference type="Proteomes" id="UP000713596">
    <property type="component" value="Unassembled WGS sequence"/>
</dbReference>
<evidence type="ECO:0000313" key="3">
    <source>
        <dbReference type="Proteomes" id="UP000713596"/>
    </source>
</evidence>
<keyword evidence="1" id="KW-0812">Transmembrane</keyword>
<reference evidence="2" key="2">
    <citation type="submission" date="2021-04" db="EMBL/GenBank/DDBJ databases">
        <authorList>
            <person name="Gilroy R."/>
        </authorList>
    </citation>
    <scope>NUCLEOTIDE SEQUENCE</scope>
    <source>
        <strain evidence="2">B5_2728</strain>
    </source>
</reference>